<comment type="caution">
    <text evidence="2">The sequence shown here is derived from an EMBL/GenBank/DDBJ whole genome shotgun (WGS) entry which is preliminary data.</text>
</comment>
<sequence>MTPTANMNESPGTTLAECLFTRSALNHARNYWLWYPVMFADVLWSNAKVKQVQSQYRIQRENDNGRPTAALSVHGYRSAVNLLVPKWKRSTTSARFVERASKRASAGGSNTDGFSQNAGSEQHANIVTTPFPDRDPSELAYIAHGFRIWRSPSANYRVAWQAWPQSDQILERRRDLRYWSSDGPETRDLPC</sequence>
<evidence type="ECO:0000256" key="1">
    <source>
        <dbReference type="SAM" id="MobiDB-lite"/>
    </source>
</evidence>
<dbReference type="AlphaFoldDB" id="A0A9P7JE75"/>
<organism evidence="2 3">
    <name type="scientific">Suillus subaureus</name>
    <dbReference type="NCBI Taxonomy" id="48587"/>
    <lineage>
        <taxon>Eukaryota</taxon>
        <taxon>Fungi</taxon>
        <taxon>Dikarya</taxon>
        <taxon>Basidiomycota</taxon>
        <taxon>Agaricomycotina</taxon>
        <taxon>Agaricomycetes</taxon>
        <taxon>Agaricomycetidae</taxon>
        <taxon>Boletales</taxon>
        <taxon>Suillineae</taxon>
        <taxon>Suillaceae</taxon>
        <taxon>Suillus</taxon>
    </lineage>
</organism>
<name>A0A9P7JE75_9AGAM</name>
<keyword evidence="3" id="KW-1185">Reference proteome</keyword>
<proteinExistence type="predicted"/>
<protein>
    <submittedName>
        <fullName evidence="2">Uncharacterized protein</fullName>
    </submittedName>
</protein>
<evidence type="ECO:0000313" key="2">
    <source>
        <dbReference type="EMBL" id="KAG1817150.1"/>
    </source>
</evidence>
<dbReference type="RefSeq" id="XP_041193569.1">
    <property type="nucleotide sequence ID" value="XM_041332842.1"/>
</dbReference>
<dbReference type="EMBL" id="JABBWG010000014">
    <property type="protein sequence ID" value="KAG1817150.1"/>
    <property type="molecule type" value="Genomic_DNA"/>
</dbReference>
<reference evidence="2" key="1">
    <citation type="journal article" date="2020" name="New Phytol.">
        <title>Comparative genomics reveals dynamic genome evolution in host specialist ectomycorrhizal fungi.</title>
        <authorList>
            <person name="Lofgren L.A."/>
            <person name="Nguyen N.H."/>
            <person name="Vilgalys R."/>
            <person name="Ruytinx J."/>
            <person name="Liao H.L."/>
            <person name="Branco S."/>
            <person name="Kuo A."/>
            <person name="LaButti K."/>
            <person name="Lipzen A."/>
            <person name="Andreopoulos W."/>
            <person name="Pangilinan J."/>
            <person name="Riley R."/>
            <person name="Hundley H."/>
            <person name="Na H."/>
            <person name="Barry K."/>
            <person name="Grigoriev I.V."/>
            <person name="Stajich J.E."/>
            <person name="Kennedy P.G."/>
        </authorList>
    </citation>
    <scope>NUCLEOTIDE SEQUENCE</scope>
    <source>
        <strain evidence="2">MN1</strain>
    </source>
</reference>
<dbReference type="GeneID" id="64626859"/>
<gene>
    <name evidence="2" type="ORF">BJ212DRAFT_1299317</name>
</gene>
<feature type="region of interest" description="Disordered" evidence="1">
    <location>
        <begin position="99"/>
        <end position="120"/>
    </location>
</feature>
<evidence type="ECO:0000313" key="3">
    <source>
        <dbReference type="Proteomes" id="UP000807769"/>
    </source>
</evidence>
<dbReference type="Proteomes" id="UP000807769">
    <property type="component" value="Unassembled WGS sequence"/>
</dbReference>
<feature type="compositionally biased region" description="Polar residues" evidence="1">
    <location>
        <begin position="107"/>
        <end position="120"/>
    </location>
</feature>
<accession>A0A9P7JE75</accession>